<evidence type="ECO:0000313" key="3">
    <source>
        <dbReference type="Proteomes" id="UP001501706"/>
    </source>
</evidence>
<organism evidence="2 3">
    <name type="scientific">Pigmentiphaga daeguensis</name>
    <dbReference type="NCBI Taxonomy" id="414049"/>
    <lineage>
        <taxon>Bacteria</taxon>
        <taxon>Pseudomonadati</taxon>
        <taxon>Pseudomonadota</taxon>
        <taxon>Betaproteobacteria</taxon>
        <taxon>Burkholderiales</taxon>
        <taxon>Alcaligenaceae</taxon>
        <taxon>Pigmentiphaga</taxon>
    </lineage>
</organism>
<comment type="caution">
    <text evidence="2">The sequence shown here is derived from an EMBL/GenBank/DDBJ whole genome shotgun (WGS) entry which is preliminary data.</text>
</comment>
<gene>
    <name evidence="2" type="ORF">GCM10009097_57090</name>
</gene>
<keyword evidence="3" id="KW-1185">Reference proteome</keyword>
<dbReference type="InterPro" id="IPR032427">
    <property type="entry name" value="P22_portal"/>
</dbReference>
<reference evidence="2 3" key="1">
    <citation type="journal article" date="2019" name="Int. J. Syst. Evol. Microbiol.">
        <title>The Global Catalogue of Microorganisms (GCM) 10K type strain sequencing project: providing services to taxonomists for standard genome sequencing and annotation.</title>
        <authorList>
            <consortium name="The Broad Institute Genomics Platform"/>
            <consortium name="The Broad Institute Genome Sequencing Center for Infectious Disease"/>
            <person name="Wu L."/>
            <person name="Ma J."/>
        </authorList>
    </citation>
    <scope>NUCLEOTIDE SEQUENCE [LARGE SCALE GENOMIC DNA]</scope>
    <source>
        <strain evidence="2 3">JCM 14330</strain>
    </source>
</reference>
<feature type="coiled-coil region" evidence="1">
    <location>
        <begin position="561"/>
        <end position="595"/>
    </location>
</feature>
<protein>
    <submittedName>
        <fullName evidence="2">Portal protein</fullName>
    </submittedName>
</protein>
<proteinExistence type="predicted"/>
<dbReference type="Proteomes" id="UP001501706">
    <property type="component" value="Unassembled WGS sequence"/>
</dbReference>
<name>A0ABN1D2D6_9BURK</name>
<keyword evidence="1" id="KW-0175">Coiled coil</keyword>
<sequence length="686" mass="76790">MKFLFADSDNQEQWLPAVRARRQLEGQPMLTVNKTHTHWLHVVNQAKANRPGLHVHPTGSEATYEAAMVFENIIRHIEYASDAQTAYMNACECQVGGGIGYWRIVTDYADDNGFDQEIFIRPVPDPLAVYMSPVKRKDGSDATFCIIYDDMPRAQFEAKYPNVAPSLVGMNVTESGWLTKDSVRIAEYYEVEEGKEWMYAIPNEGGGFAFKRESELSPLERDLLKELATNGEEVRRRRVDKRTIRWYLIAGNQVLERNTWAGKWIPVIRVVGEEIVIDGKMDRKGLVRYLKDPQRMYNYNTSAQVEFGALQTKTPWVGPLEAFEGLENYWATANRENHAYLAYNGMDENGNPIPKPERPQPPQAAEAFTAGMQAAAIEMMMASGQYEATFGKQTQELSGVALDNRKDQGERATFHYLDNLANALRFTGKQLIDLIPKIYDTRRVIRIMGEDGQESQIQVDPQARVALQQERDAENNVIRSIFNPAVGTYDVVAKAGPNFDTRREEAFQAMKELITGVPQLAQVIGDLFAKMGDFPMSDAIAERIRNWIPPEVRGDGATASEKQLMGQLEQAAQIIQQLQQALQDRTEELKIAKQQVDTDALNHLALRMENERKSQIDAFKATTDRLDKLLAVLSPEMLAALGLQSSTEALEAPPLSAGQDIPGLSGAEAYATGLVVTDLGKPVGQP</sequence>
<dbReference type="Pfam" id="PF16510">
    <property type="entry name" value="P22_portal"/>
    <property type="match status" value="1"/>
</dbReference>
<evidence type="ECO:0000313" key="2">
    <source>
        <dbReference type="EMBL" id="GAA0532381.1"/>
    </source>
</evidence>
<accession>A0ABN1D2D6</accession>
<dbReference type="EMBL" id="BAAAEN010000041">
    <property type="protein sequence ID" value="GAA0532381.1"/>
    <property type="molecule type" value="Genomic_DNA"/>
</dbReference>
<evidence type="ECO:0000256" key="1">
    <source>
        <dbReference type="SAM" id="Coils"/>
    </source>
</evidence>